<protein>
    <submittedName>
        <fullName evidence="2">Uncharacterized protein</fullName>
    </submittedName>
</protein>
<dbReference type="AlphaFoldDB" id="A0AAD7CUA9"/>
<accession>A0AAD7CUA9</accession>
<dbReference type="EMBL" id="JARKIE010000232">
    <property type="protein sequence ID" value="KAJ7663533.1"/>
    <property type="molecule type" value="Genomic_DNA"/>
</dbReference>
<keyword evidence="3" id="KW-1185">Reference proteome</keyword>
<gene>
    <name evidence="2" type="ORF">B0H17DRAFT_1144024</name>
</gene>
<reference evidence="2" key="1">
    <citation type="submission" date="2023-03" db="EMBL/GenBank/DDBJ databases">
        <title>Massive genome expansion in bonnet fungi (Mycena s.s.) driven by repeated elements and novel gene families across ecological guilds.</title>
        <authorList>
            <consortium name="Lawrence Berkeley National Laboratory"/>
            <person name="Harder C.B."/>
            <person name="Miyauchi S."/>
            <person name="Viragh M."/>
            <person name="Kuo A."/>
            <person name="Thoen E."/>
            <person name="Andreopoulos B."/>
            <person name="Lu D."/>
            <person name="Skrede I."/>
            <person name="Drula E."/>
            <person name="Henrissat B."/>
            <person name="Morin E."/>
            <person name="Kohler A."/>
            <person name="Barry K."/>
            <person name="LaButti K."/>
            <person name="Morin E."/>
            <person name="Salamov A."/>
            <person name="Lipzen A."/>
            <person name="Mereny Z."/>
            <person name="Hegedus B."/>
            <person name="Baldrian P."/>
            <person name="Stursova M."/>
            <person name="Weitz H."/>
            <person name="Taylor A."/>
            <person name="Grigoriev I.V."/>
            <person name="Nagy L.G."/>
            <person name="Martin F."/>
            <person name="Kauserud H."/>
        </authorList>
    </citation>
    <scope>NUCLEOTIDE SEQUENCE</scope>
    <source>
        <strain evidence="2">CBHHK067</strain>
    </source>
</reference>
<feature type="compositionally biased region" description="Low complexity" evidence="1">
    <location>
        <begin position="1"/>
        <end position="10"/>
    </location>
</feature>
<dbReference type="Proteomes" id="UP001221757">
    <property type="component" value="Unassembled WGS sequence"/>
</dbReference>
<feature type="compositionally biased region" description="Basic and acidic residues" evidence="1">
    <location>
        <begin position="17"/>
        <end position="27"/>
    </location>
</feature>
<evidence type="ECO:0000313" key="3">
    <source>
        <dbReference type="Proteomes" id="UP001221757"/>
    </source>
</evidence>
<name>A0AAD7CUA9_MYCRO</name>
<feature type="region of interest" description="Disordered" evidence="1">
    <location>
        <begin position="1"/>
        <end position="29"/>
    </location>
</feature>
<sequence>MDRVESTSTIGGTGTSEEGHAISEHYTEPSFTTATVRRKIDSRCDGIDLTGGEYISIIVPTGTVAVSLPTDPEQSAPGQKAGSPRLEDPNFGWPSGIARVKGNGEVTMVCDYSGTARGCVLSRDMDLQNERTQILINTVPRRPLLGIRALIIPVNKRGWQMATAT</sequence>
<feature type="region of interest" description="Disordered" evidence="1">
    <location>
        <begin position="68"/>
        <end position="91"/>
    </location>
</feature>
<proteinExistence type="predicted"/>
<comment type="caution">
    <text evidence="2">The sequence shown here is derived from an EMBL/GenBank/DDBJ whole genome shotgun (WGS) entry which is preliminary data.</text>
</comment>
<evidence type="ECO:0000256" key="1">
    <source>
        <dbReference type="SAM" id="MobiDB-lite"/>
    </source>
</evidence>
<organism evidence="2 3">
    <name type="scientific">Mycena rosella</name>
    <name type="common">Pink bonnet</name>
    <name type="synonym">Agaricus rosellus</name>
    <dbReference type="NCBI Taxonomy" id="1033263"/>
    <lineage>
        <taxon>Eukaryota</taxon>
        <taxon>Fungi</taxon>
        <taxon>Dikarya</taxon>
        <taxon>Basidiomycota</taxon>
        <taxon>Agaricomycotina</taxon>
        <taxon>Agaricomycetes</taxon>
        <taxon>Agaricomycetidae</taxon>
        <taxon>Agaricales</taxon>
        <taxon>Marasmiineae</taxon>
        <taxon>Mycenaceae</taxon>
        <taxon>Mycena</taxon>
    </lineage>
</organism>
<evidence type="ECO:0000313" key="2">
    <source>
        <dbReference type="EMBL" id="KAJ7663533.1"/>
    </source>
</evidence>